<accession>A0ABD3P5V7</accession>
<keyword evidence="3" id="KW-1185">Reference proteome</keyword>
<reference evidence="2 3" key="1">
    <citation type="journal article" date="2020" name="G3 (Bethesda)">
        <title>Improved Reference Genome for Cyclotella cryptica CCMP332, a Model for Cell Wall Morphogenesis, Salinity Adaptation, and Lipid Production in Diatoms (Bacillariophyta).</title>
        <authorList>
            <person name="Roberts W.R."/>
            <person name="Downey K.M."/>
            <person name="Ruck E.C."/>
            <person name="Traller J.C."/>
            <person name="Alverson A.J."/>
        </authorList>
    </citation>
    <scope>NUCLEOTIDE SEQUENCE [LARGE SCALE GENOMIC DNA]</scope>
    <source>
        <strain evidence="2 3">CCMP332</strain>
    </source>
</reference>
<organism evidence="2 3">
    <name type="scientific">Cyclotella cryptica</name>
    <dbReference type="NCBI Taxonomy" id="29204"/>
    <lineage>
        <taxon>Eukaryota</taxon>
        <taxon>Sar</taxon>
        <taxon>Stramenopiles</taxon>
        <taxon>Ochrophyta</taxon>
        <taxon>Bacillariophyta</taxon>
        <taxon>Coscinodiscophyceae</taxon>
        <taxon>Thalassiosirophycidae</taxon>
        <taxon>Stephanodiscales</taxon>
        <taxon>Stephanodiscaceae</taxon>
        <taxon>Cyclotella</taxon>
    </lineage>
</organism>
<feature type="compositionally biased region" description="Polar residues" evidence="1">
    <location>
        <begin position="274"/>
        <end position="290"/>
    </location>
</feature>
<feature type="compositionally biased region" description="Basic residues" evidence="1">
    <location>
        <begin position="455"/>
        <end position="466"/>
    </location>
</feature>
<comment type="caution">
    <text evidence="2">The sequence shown here is derived from an EMBL/GenBank/DDBJ whole genome shotgun (WGS) entry which is preliminary data.</text>
</comment>
<feature type="compositionally biased region" description="Basic residues" evidence="1">
    <location>
        <begin position="487"/>
        <end position="497"/>
    </location>
</feature>
<feature type="region of interest" description="Disordered" evidence="1">
    <location>
        <begin position="421"/>
        <end position="529"/>
    </location>
</feature>
<proteinExistence type="predicted"/>
<dbReference type="Proteomes" id="UP001516023">
    <property type="component" value="Unassembled WGS sequence"/>
</dbReference>
<feature type="compositionally biased region" description="Polar residues" evidence="1">
    <location>
        <begin position="193"/>
        <end position="208"/>
    </location>
</feature>
<evidence type="ECO:0008006" key="4">
    <source>
        <dbReference type="Google" id="ProtNLM"/>
    </source>
</evidence>
<feature type="compositionally biased region" description="Polar residues" evidence="1">
    <location>
        <begin position="498"/>
        <end position="514"/>
    </location>
</feature>
<dbReference type="EMBL" id="JABMIG020000276">
    <property type="protein sequence ID" value="KAL3782808.1"/>
    <property type="molecule type" value="Genomic_DNA"/>
</dbReference>
<evidence type="ECO:0000313" key="2">
    <source>
        <dbReference type="EMBL" id="KAL3782808.1"/>
    </source>
</evidence>
<protein>
    <recommendedName>
        <fullName evidence="4">PDZ domain-containing protein</fullName>
    </recommendedName>
</protein>
<sequence length="1376" mass="151652">MLRQGVTKRGEAINARGCIASSESHHAEVHSILKNRHIVAEQGFKKKRAVSPSPGPTRRSKSVHSTDGLSTSFTVRSKSKSSKSKTSNSESKSRSHSQPPQSRTSSASIPPQPHKSSKSKSRPKIAHQDSDSSDAQEQKGLLDSSSSGSGNECDSSPSRSSGGLSSKGNDQSNSRRGRKEHLNSRGREKGRQQFEQPPSNKPGQSTSLSRYSNFLRRGRSASATARHQQNQFLIRSLSPHRLLYSNQEGVRANHETNRCGIPYAAVVRKNSFGSGESSLTTDHQSESSNKPRSKSLIRSAIQHLGISSKKKQDQDIDDTQVTESTANTVDDSQASSLQTTTPQWDPSHSILKDVGQLDIIDSDSEEDGSCATSCEHPIFKNHTDQYDASGDVSDLSFTNRNEQKPTRWASIGAAIGRGRSLSVSRRKLKKEEKESTSKAEDEPGRDESISSQRSRSLRRPLPKKSVKQPASAQHKLRSASVDAMNRMKTRKISKTATHRSTSVSRMPSKKNATNRADKSTAPKPEFLPSTVKPRKKKVKCIVCRKRLSKSNCIEHMDLYFCAGSDGHNSCFQCVKCHFGLDQLIGEDANVRLSGCQVISNARGSIVQCGECAKATWNPVSPDVTESAEAVKTEDDSIRQTDDTIDGSPRMIVCASCKGDFCDYKGEIQVMGENTYHSACLRRESLKQSGLFAGSFALGANSADEEMTPADAASKLAEKVVVKLSVEEGVRGEREYLSAIFFKWPDKNSSLSEIKETEKVKRMEKFLRNDDSPIDLSLEICYELDAQAFGNPNYSGHFSSNGIICNHKYSPRKTSVEIPIDLDVDEDGRIATDLVAELQWVDRFNTISPEHFSSTLTLEPFPFEGNAVKKVMNQMWRYEQNGLYHEFTFSCPFKSDLLSWEIVEGDQLDLTECRFDVFIDQSEQESAVEMPQNDPLKDREGFRMSKLTSSVTSTEGCDWESRAEQLMSDVDSLRELGPTRKLSQSLPPEKCTDMLSSNAFCNCPPPSQRDQSVAKLDPDGDEITNVSELLSVARSGGHLGVTLPRIVHIKARKDLEDDDTGLSLIQANGSCVVAEVSKAGLFSTKLSQGSVVLSINGRPVRSPRHFMRLFKDADNKITIMASDSPPIPGSVYSVVRKEKGYLPDFERWKSNPEDTSDALGISFEMINGLVRVREVCSDGIFADSLISAGDVCLMIDGVPATNLNTAVRALALARGATSLLTFSLHNLWSNLMDLMISDEYTRCWRGSECELTSESKHLINVHFDSVSGLCFEETQGSEIMKSDLSKMNTIIKRVMDMLIQSIQVCREPSDSRSSRGSSCCRTHSISVSPNGSVKGRSDVYRRALIKLEEMKASGKLSTKDYNDAKHALASVAIQSNN</sequence>
<feature type="region of interest" description="Disordered" evidence="1">
    <location>
        <begin position="274"/>
        <end position="350"/>
    </location>
</feature>
<dbReference type="SUPFAM" id="SSF50156">
    <property type="entry name" value="PDZ domain-like"/>
    <property type="match status" value="2"/>
</dbReference>
<name>A0ABD3P5V7_9STRA</name>
<feature type="compositionally biased region" description="Low complexity" evidence="1">
    <location>
        <begin position="144"/>
        <end position="168"/>
    </location>
</feature>
<feature type="compositionally biased region" description="Basic and acidic residues" evidence="1">
    <location>
        <begin position="429"/>
        <end position="448"/>
    </location>
</feature>
<evidence type="ECO:0000256" key="1">
    <source>
        <dbReference type="SAM" id="MobiDB-lite"/>
    </source>
</evidence>
<feature type="compositionally biased region" description="Basic and acidic residues" evidence="1">
    <location>
        <begin position="180"/>
        <end position="192"/>
    </location>
</feature>
<feature type="region of interest" description="Disordered" evidence="1">
    <location>
        <begin position="43"/>
        <end position="208"/>
    </location>
</feature>
<feature type="compositionally biased region" description="Polar residues" evidence="1">
    <location>
        <begin position="98"/>
        <end position="109"/>
    </location>
</feature>
<gene>
    <name evidence="2" type="ORF">HJC23_005698</name>
</gene>
<dbReference type="InterPro" id="IPR036034">
    <property type="entry name" value="PDZ_sf"/>
</dbReference>
<feature type="compositionally biased region" description="Polar residues" evidence="1">
    <location>
        <begin position="321"/>
        <end position="346"/>
    </location>
</feature>
<feature type="compositionally biased region" description="Basic residues" evidence="1">
    <location>
        <begin position="115"/>
        <end position="125"/>
    </location>
</feature>
<evidence type="ECO:0000313" key="3">
    <source>
        <dbReference type="Proteomes" id="UP001516023"/>
    </source>
</evidence>